<sequence length="222" mass="24714">DPELDQEEGGPARLEAQELRQQANALSHHAQSLKEPKERHDKLCEAMAMYCRADSLVTELSHSRPMVECDRDLALQCRLNAACLAHQASASPSGGDSGKEQAAQAEAAAGRLSRQALDIDDENQHAALLLAQLAAGRKERDTAGRWLERARSWAQKRGDEVVGWKGRYQRKPRGSYRDEVVQTQSAELLRQLRPPPPSQGRSPSDWVKQGVLLLRQRRAQEA</sequence>
<feature type="non-terminal residue" evidence="2">
    <location>
        <position position="222"/>
    </location>
</feature>
<reference evidence="2" key="1">
    <citation type="submission" date="2021-02" db="EMBL/GenBank/DDBJ databases">
        <authorList>
            <person name="Dougan E. K."/>
            <person name="Rhodes N."/>
            <person name="Thang M."/>
            <person name="Chan C."/>
        </authorList>
    </citation>
    <scope>NUCLEOTIDE SEQUENCE</scope>
</reference>
<evidence type="ECO:0000313" key="3">
    <source>
        <dbReference type="Proteomes" id="UP000626109"/>
    </source>
</evidence>
<comment type="caution">
    <text evidence="2">The sequence shown here is derived from an EMBL/GenBank/DDBJ whole genome shotgun (WGS) entry which is preliminary data.</text>
</comment>
<feature type="non-terminal residue" evidence="2">
    <location>
        <position position="1"/>
    </location>
</feature>
<proteinExistence type="predicted"/>
<dbReference type="EMBL" id="CAJNNW010035673">
    <property type="protein sequence ID" value="CAE8729181.1"/>
    <property type="molecule type" value="Genomic_DNA"/>
</dbReference>
<feature type="region of interest" description="Disordered" evidence="1">
    <location>
        <begin position="88"/>
        <end position="109"/>
    </location>
</feature>
<protein>
    <submittedName>
        <fullName evidence="2">Uncharacterized protein</fullName>
    </submittedName>
</protein>
<evidence type="ECO:0000256" key="1">
    <source>
        <dbReference type="SAM" id="MobiDB-lite"/>
    </source>
</evidence>
<dbReference type="AlphaFoldDB" id="A0A813LMN5"/>
<dbReference type="Proteomes" id="UP000626109">
    <property type="component" value="Unassembled WGS sequence"/>
</dbReference>
<evidence type="ECO:0000313" key="2">
    <source>
        <dbReference type="EMBL" id="CAE8729181.1"/>
    </source>
</evidence>
<gene>
    <name evidence="2" type="ORF">PGLA2088_LOCUS45339</name>
</gene>
<organism evidence="2 3">
    <name type="scientific">Polarella glacialis</name>
    <name type="common">Dinoflagellate</name>
    <dbReference type="NCBI Taxonomy" id="89957"/>
    <lineage>
        <taxon>Eukaryota</taxon>
        <taxon>Sar</taxon>
        <taxon>Alveolata</taxon>
        <taxon>Dinophyceae</taxon>
        <taxon>Suessiales</taxon>
        <taxon>Suessiaceae</taxon>
        <taxon>Polarella</taxon>
    </lineage>
</organism>
<accession>A0A813LMN5</accession>
<feature type="compositionally biased region" description="Low complexity" evidence="1">
    <location>
        <begin position="100"/>
        <end position="109"/>
    </location>
</feature>
<name>A0A813LMN5_POLGL</name>